<evidence type="ECO:0000313" key="2">
    <source>
        <dbReference type="Proteomes" id="UP000799754"/>
    </source>
</evidence>
<dbReference type="Proteomes" id="UP000799754">
    <property type="component" value="Unassembled WGS sequence"/>
</dbReference>
<sequence>MSSTQLVATTLECLHGISRRGSEDATILLVLFSFLSLGEEVPRDLLVRGATPRSRWTMQGEMEHIDASTCDLSSDLSSLLSDPSRTENALRTSECSMDQEFACRIHEALSEEQTDFWRRQALIVAYRAIHWKYLEPSVQSIELFVPHLKHAVQAFDGSFECLPESTRVDLALTLIESFRFPTMEWKRFAVIQAKAAARGLNHSYLNSCIAQSQCILDRLAGNIDKAVDGLRHAVQYNTSPNVPRQMHSVAGQIAIQQCLNFIQVENISTAQQTLEDWEPINPPSLMEDTVLLRKQIMLGKSLRYQGRFEESRISLEKAFRIVNKRGVDTFDEDLSDLTCEMADTLRELHETGSAEDYLRIEMTRREHSSLPTRGLSALQLSLAEVMFVQGRFEEAVEICLEISHIQSNFNEAMCFWNIALQTIHKLPRTNGRTTRSIVSSISRCLYQLGHLEIMQSSLKQVQTLDELAKPDSVQHWIAGTQDWLGWLDRSDTDERSRL</sequence>
<keyword evidence="2" id="KW-1185">Reference proteome</keyword>
<proteinExistence type="predicted"/>
<gene>
    <name evidence="1" type="ORF">BU25DRAFT_436649</name>
</gene>
<evidence type="ECO:0000313" key="1">
    <source>
        <dbReference type="EMBL" id="KAF2633004.1"/>
    </source>
</evidence>
<comment type="caution">
    <text evidence="1">The sequence shown here is derived from an EMBL/GenBank/DDBJ whole genome shotgun (WGS) entry which is preliminary data.</text>
</comment>
<protein>
    <submittedName>
        <fullName evidence="1">Uncharacterized protein</fullName>
    </submittedName>
</protein>
<organism evidence="1 2">
    <name type="scientific">Macroventuria anomochaeta</name>
    <dbReference type="NCBI Taxonomy" id="301207"/>
    <lineage>
        <taxon>Eukaryota</taxon>
        <taxon>Fungi</taxon>
        <taxon>Dikarya</taxon>
        <taxon>Ascomycota</taxon>
        <taxon>Pezizomycotina</taxon>
        <taxon>Dothideomycetes</taxon>
        <taxon>Pleosporomycetidae</taxon>
        <taxon>Pleosporales</taxon>
        <taxon>Pleosporineae</taxon>
        <taxon>Didymellaceae</taxon>
        <taxon>Macroventuria</taxon>
    </lineage>
</organism>
<name>A0ACB6SG45_9PLEO</name>
<accession>A0ACB6SG45</accession>
<reference evidence="1" key="1">
    <citation type="journal article" date="2020" name="Stud. Mycol.">
        <title>101 Dothideomycetes genomes: a test case for predicting lifestyles and emergence of pathogens.</title>
        <authorList>
            <person name="Haridas S."/>
            <person name="Albert R."/>
            <person name="Binder M."/>
            <person name="Bloem J."/>
            <person name="Labutti K."/>
            <person name="Salamov A."/>
            <person name="Andreopoulos B."/>
            <person name="Baker S."/>
            <person name="Barry K."/>
            <person name="Bills G."/>
            <person name="Bluhm B."/>
            <person name="Cannon C."/>
            <person name="Castanera R."/>
            <person name="Culley D."/>
            <person name="Daum C."/>
            <person name="Ezra D."/>
            <person name="Gonzalez J."/>
            <person name="Henrissat B."/>
            <person name="Kuo A."/>
            <person name="Liang C."/>
            <person name="Lipzen A."/>
            <person name="Lutzoni F."/>
            <person name="Magnuson J."/>
            <person name="Mondo S."/>
            <person name="Nolan M."/>
            <person name="Ohm R."/>
            <person name="Pangilinan J."/>
            <person name="Park H.-J."/>
            <person name="Ramirez L."/>
            <person name="Alfaro M."/>
            <person name="Sun H."/>
            <person name="Tritt A."/>
            <person name="Yoshinaga Y."/>
            <person name="Zwiers L.-H."/>
            <person name="Turgeon B."/>
            <person name="Goodwin S."/>
            <person name="Spatafora J."/>
            <person name="Crous P."/>
            <person name="Grigoriev I."/>
        </authorList>
    </citation>
    <scope>NUCLEOTIDE SEQUENCE</scope>
    <source>
        <strain evidence="1">CBS 525.71</strain>
    </source>
</reference>
<dbReference type="EMBL" id="MU006702">
    <property type="protein sequence ID" value="KAF2633004.1"/>
    <property type="molecule type" value="Genomic_DNA"/>
</dbReference>